<dbReference type="AlphaFoldDB" id="A0A8S1MLA3"/>
<dbReference type="Proteomes" id="UP000692954">
    <property type="component" value="Unassembled WGS sequence"/>
</dbReference>
<dbReference type="PROSITE" id="PS50011">
    <property type="entry name" value="PROTEIN_KINASE_DOM"/>
    <property type="match status" value="1"/>
</dbReference>
<evidence type="ECO:0000313" key="12">
    <source>
        <dbReference type="EMBL" id="CAD8081707.1"/>
    </source>
</evidence>
<dbReference type="GO" id="GO:0005524">
    <property type="term" value="F:ATP binding"/>
    <property type="evidence" value="ECO:0007669"/>
    <property type="project" value="UniProtKB-UniRule"/>
</dbReference>
<dbReference type="InterPro" id="IPR017441">
    <property type="entry name" value="Protein_kinase_ATP_BS"/>
</dbReference>
<evidence type="ECO:0000256" key="9">
    <source>
        <dbReference type="ARBA" id="ARBA00048679"/>
    </source>
</evidence>
<feature type="binding site" evidence="10">
    <location>
        <position position="46"/>
    </location>
    <ligand>
        <name>ATP</name>
        <dbReference type="ChEBI" id="CHEBI:30616"/>
    </ligand>
</feature>
<evidence type="ECO:0000256" key="4">
    <source>
        <dbReference type="ARBA" id="ARBA00022679"/>
    </source>
</evidence>
<keyword evidence="4" id="KW-0808">Transferase</keyword>
<comment type="catalytic activity">
    <reaction evidence="9">
        <text>L-seryl-[protein] + ATP = O-phospho-L-seryl-[protein] + ADP + H(+)</text>
        <dbReference type="Rhea" id="RHEA:17989"/>
        <dbReference type="Rhea" id="RHEA-COMP:9863"/>
        <dbReference type="Rhea" id="RHEA-COMP:11604"/>
        <dbReference type="ChEBI" id="CHEBI:15378"/>
        <dbReference type="ChEBI" id="CHEBI:29999"/>
        <dbReference type="ChEBI" id="CHEBI:30616"/>
        <dbReference type="ChEBI" id="CHEBI:83421"/>
        <dbReference type="ChEBI" id="CHEBI:456216"/>
        <dbReference type="EC" id="2.7.11.1"/>
    </reaction>
</comment>
<dbReference type="EC" id="2.7.11.1" evidence="1"/>
<proteinExistence type="predicted"/>
<name>A0A8S1MLA3_9CILI</name>
<accession>A0A8S1MLA3</accession>
<comment type="catalytic activity">
    <reaction evidence="8">
        <text>L-threonyl-[protein] + ATP = O-phospho-L-threonyl-[protein] + ADP + H(+)</text>
        <dbReference type="Rhea" id="RHEA:46608"/>
        <dbReference type="Rhea" id="RHEA-COMP:11060"/>
        <dbReference type="Rhea" id="RHEA-COMP:11605"/>
        <dbReference type="ChEBI" id="CHEBI:15378"/>
        <dbReference type="ChEBI" id="CHEBI:30013"/>
        <dbReference type="ChEBI" id="CHEBI:30616"/>
        <dbReference type="ChEBI" id="CHEBI:61977"/>
        <dbReference type="ChEBI" id="CHEBI:456216"/>
        <dbReference type="EC" id="2.7.11.1"/>
    </reaction>
</comment>
<keyword evidence="7 10" id="KW-0067">ATP-binding</keyword>
<dbReference type="SMART" id="SM00220">
    <property type="entry name" value="S_TKc"/>
    <property type="match status" value="1"/>
</dbReference>
<evidence type="ECO:0000259" key="11">
    <source>
        <dbReference type="PROSITE" id="PS50011"/>
    </source>
</evidence>
<dbReference type="GO" id="GO:0007165">
    <property type="term" value="P:signal transduction"/>
    <property type="evidence" value="ECO:0007669"/>
    <property type="project" value="TreeGrafter"/>
</dbReference>
<evidence type="ECO:0000256" key="2">
    <source>
        <dbReference type="ARBA" id="ARBA00022527"/>
    </source>
</evidence>
<dbReference type="FunFam" id="1.10.510.10:FF:000650">
    <property type="entry name" value="Serine/threonine-protein kinase ppk16"/>
    <property type="match status" value="1"/>
</dbReference>
<sequence length="676" mass="78803">MNNLQCLNQNIVNPLDNYIIGSIGKGTFGKVYRGLHKPTQQFVAIKILEKSRIEQPADFTRIQREIHILRKLRHPNIVQLYEILESETKIYLIMEFVSGGELFQHIVKNKRLSESQAAALFSQIIEAIEYLHSLKIAHRDLKPENLLLDKDTLKVVDFGLSNIYTDLLSTPCGSPCYAAPEMVSGISYSGIKTDIWASGIILYAMLCGYVPFEDSNTRKLYDKIKHSDFQRPSHLSPQVIDLLQGLLNKNPQNRLNIPKIKMHPFISQYSYSVQIHRTLAINPNIIKQLQNIGIDSQKCKEMIINNKHNPITTTYHLLNKYQKPTLQTQRVRTHQSIKSVIDKPGNSIERRPNSSIYHNKTKSQENNYTTTMHMNREYNNRISERPKSTERRLCTEIDRWERIKTQNETKENSQRKTHMSKPSKSPVLYAEYKLKTARIIIKFLVLYSRLTTFQKIICMKTLLVGIKMGYLLQSKIQVNSHRLFYPFTSSIKISLPLLDSQTCMIFIKQEEEVSMNSKMNISKKAERIYFIKLSGKHIMNLYHLASLCNMILLINSIKSPKNVIIGITFAPHFLKEIIELSKIIKLSKKYQLVIVNSIFKMKLSTKNNCVLQMKNQLIMFNENIQVFIIKFVQIQNFYYQSFYVLQTFFSNLQSFKDIFDIYEIKKIFSLQNFLQL</sequence>
<reference evidence="12" key="1">
    <citation type="submission" date="2021-01" db="EMBL/GenBank/DDBJ databases">
        <authorList>
            <consortium name="Genoscope - CEA"/>
            <person name="William W."/>
        </authorList>
    </citation>
    <scope>NUCLEOTIDE SEQUENCE</scope>
</reference>
<dbReference type="PANTHER" id="PTHR43895">
    <property type="entry name" value="CALCIUM/CALMODULIN-DEPENDENT PROTEIN KINASE KINASE-RELATED"/>
    <property type="match status" value="1"/>
</dbReference>
<dbReference type="OrthoDB" id="193931at2759"/>
<evidence type="ECO:0000256" key="10">
    <source>
        <dbReference type="PROSITE-ProRule" id="PRU10141"/>
    </source>
</evidence>
<evidence type="ECO:0000256" key="6">
    <source>
        <dbReference type="ARBA" id="ARBA00022777"/>
    </source>
</evidence>
<organism evidence="12 13">
    <name type="scientific">Paramecium sonneborni</name>
    <dbReference type="NCBI Taxonomy" id="65129"/>
    <lineage>
        <taxon>Eukaryota</taxon>
        <taxon>Sar</taxon>
        <taxon>Alveolata</taxon>
        <taxon>Ciliophora</taxon>
        <taxon>Intramacronucleata</taxon>
        <taxon>Oligohymenophorea</taxon>
        <taxon>Peniculida</taxon>
        <taxon>Parameciidae</taxon>
        <taxon>Paramecium</taxon>
    </lineage>
</organism>
<protein>
    <recommendedName>
        <fullName evidence="1">non-specific serine/threonine protein kinase</fullName>
        <ecNumber evidence="1">2.7.11.1</ecNumber>
    </recommendedName>
</protein>
<evidence type="ECO:0000256" key="3">
    <source>
        <dbReference type="ARBA" id="ARBA00022553"/>
    </source>
</evidence>
<evidence type="ECO:0000256" key="8">
    <source>
        <dbReference type="ARBA" id="ARBA00047899"/>
    </source>
</evidence>
<dbReference type="EMBL" id="CAJJDN010000042">
    <property type="protein sequence ID" value="CAD8081707.1"/>
    <property type="molecule type" value="Genomic_DNA"/>
</dbReference>
<dbReference type="CDD" id="cd14003">
    <property type="entry name" value="STKc_AMPK-like"/>
    <property type="match status" value="1"/>
</dbReference>
<dbReference type="PROSITE" id="PS00107">
    <property type="entry name" value="PROTEIN_KINASE_ATP"/>
    <property type="match status" value="1"/>
</dbReference>
<evidence type="ECO:0000313" key="13">
    <source>
        <dbReference type="Proteomes" id="UP000692954"/>
    </source>
</evidence>
<evidence type="ECO:0000256" key="7">
    <source>
        <dbReference type="ARBA" id="ARBA00022840"/>
    </source>
</evidence>
<comment type="caution">
    <text evidence="12">The sequence shown here is derived from an EMBL/GenBank/DDBJ whole genome shotgun (WGS) entry which is preliminary data.</text>
</comment>
<dbReference type="Pfam" id="PF00069">
    <property type="entry name" value="Pkinase"/>
    <property type="match status" value="1"/>
</dbReference>
<dbReference type="PANTHER" id="PTHR43895:SF150">
    <property type="entry name" value="SERINE_THREONINE-PROTEIN KINASE STK11"/>
    <property type="match status" value="1"/>
</dbReference>
<dbReference type="FunFam" id="3.30.200.20:FF:000042">
    <property type="entry name" value="Aurora kinase A"/>
    <property type="match status" value="1"/>
</dbReference>
<evidence type="ECO:0000256" key="5">
    <source>
        <dbReference type="ARBA" id="ARBA00022741"/>
    </source>
</evidence>
<dbReference type="InterPro" id="IPR000719">
    <property type="entry name" value="Prot_kinase_dom"/>
</dbReference>
<dbReference type="InterPro" id="IPR008271">
    <property type="entry name" value="Ser/Thr_kinase_AS"/>
</dbReference>
<dbReference type="GO" id="GO:0004674">
    <property type="term" value="F:protein serine/threonine kinase activity"/>
    <property type="evidence" value="ECO:0007669"/>
    <property type="project" value="UniProtKB-KW"/>
</dbReference>
<evidence type="ECO:0000256" key="1">
    <source>
        <dbReference type="ARBA" id="ARBA00012513"/>
    </source>
</evidence>
<feature type="domain" description="Protein kinase" evidence="11">
    <location>
        <begin position="17"/>
        <end position="266"/>
    </location>
</feature>
<keyword evidence="13" id="KW-1185">Reference proteome</keyword>
<gene>
    <name evidence="12" type="ORF">PSON_ATCC_30995.1.T0420178</name>
</gene>
<keyword evidence="3" id="KW-0597">Phosphoprotein</keyword>
<keyword evidence="6" id="KW-0418">Kinase</keyword>
<keyword evidence="5 10" id="KW-0547">Nucleotide-binding</keyword>
<keyword evidence="2" id="KW-0723">Serine/threonine-protein kinase</keyword>
<dbReference type="PROSITE" id="PS00108">
    <property type="entry name" value="PROTEIN_KINASE_ST"/>
    <property type="match status" value="1"/>
</dbReference>